<comment type="caution">
    <text evidence="4">The sequence shown here is derived from an EMBL/GenBank/DDBJ whole genome shotgun (WGS) entry which is preliminary data.</text>
</comment>
<sequence>MPNAVLVEKRNELMARQKALHDMFETAGPDFDFSKVEALKACADSKARVEEIQRLNLELDALVDEVKALAEMEGLARGVAQLGGMLKAGTGGMVHAEPQQSEGSVLVATKSMGELFTESKAFTAYEQGMGVGPIATTKIDLQRYWETKTLFETGAGILPESLRTGKIVMSAQAPIRVVQIIPKTTTTMAAVVFMKETTFVGGAAETSEGATYGEAQFELTPDSETVYKFGVWIPVTDEQLADVSYARDYLNNRLSLGLDLRLDSQLLTGNGAAPNIRGVLNFSSIQTYVKNADAADEPIPDAIYRAMVKVRVTGRANPTAAIFHPNNWRDIRLSRTGDGVYIWGQPQEAGPMRIWGLPVVETTGMTENTAAVGDFAQYSELAMRSGIDFQVSNSHASYFTDGKLAIRADFRLAFISYRDTAFCKVTGLNT</sequence>
<dbReference type="Gene3D" id="3.30.2400.10">
    <property type="entry name" value="Major capsid protein gp5"/>
    <property type="match status" value="1"/>
</dbReference>
<protein>
    <recommendedName>
        <fullName evidence="3">Phage capsid-like C-terminal domain-containing protein</fullName>
    </recommendedName>
</protein>
<evidence type="ECO:0000256" key="2">
    <source>
        <dbReference type="ARBA" id="ARBA00022844"/>
    </source>
</evidence>
<proteinExistence type="predicted"/>
<dbReference type="GO" id="GO:0044423">
    <property type="term" value="C:virion component"/>
    <property type="evidence" value="ECO:0007669"/>
    <property type="project" value="UniProtKB-KW"/>
</dbReference>
<dbReference type="SUPFAM" id="SSF56563">
    <property type="entry name" value="Major capsid protein gp5"/>
    <property type="match status" value="1"/>
</dbReference>
<evidence type="ECO:0000256" key="1">
    <source>
        <dbReference type="ARBA" id="ARBA00004328"/>
    </source>
</evidence>
<organism evidence="4">
    <name type="scientific">marine sediment metagenome</name>
    <dbReference type="NCBI Taxonomy" id="412755"/>
    <lineage>
        <taxon>unclassified sequences</taxon>
        <taxon>metagenomes</taxon>
        <taxon>ecological metagenomes</taxon>
    </lineage>
</organism>
<name>A0A0F9R051_9ZZZZ</name>
<accession>A0A0F9R051</accession>
<dbReference type="InterPro" id="IPR024455">
    <property type="entry name" value="Phage_capsid"/>
</dbReference>
<dbReference type="EMBL" id="LAZR01001573">
    <property type="protein sequence ID" value="KKN42552.1"/>
    <property type="molecule type" value="Genomic_DNA"/>
</dbReference>
<evidence type="ECO:0000313" key="4">
    <source>
        <dbReference type="EMBL" id="KKN42552.1"/>
    </source>
</evidence>
<feature type="domain" description="Phage capsid-like C-terminal" evidence="3">
    <location>
        <begin position="179"/>
        <end position="426"/>
    </location>
</feature>
<comment type="subcellular location">
    <subcellularLocation>
        <location evidence="1">Virion</location>
    </subcellularLocation>
</comment>
<gene>
    <name evidence="4" type="ORF">LCGC14_0712020</name>
</gene>
<dbReference type="NCBIfam" id="TIGR01554">
    <property type="entry name" value="major_cap_HK97"/>
    <property type="match status" value="1"/>
</dbReference>
<dbReference type="AlphaFoldDB" id="A0A0F9R051"/>
<evidence type="ECO:0000259" key="3">
    <source>
        <dbReference type="Pfam" id="PF05065"/>
    </source>
</evidence>
<reference evidence="4" key="1">
    <citation type="journal article" date="2015" name="Nature">
        <title>Complex archaea that bridge the gap between prokaryotes and eukaryotes.</title>
        <authorList>
            <person name="Spang A."/>
            <person name="Saw J.H."/>
            <person name="Jorgensen S.L."/>
            <person name="Zaremba-Niedzwiedzka K."/>
            <person name="Martijn J."/>
            <person name="Lind A.E."/>
            <person name="van Eijk R."/>
            <person name="Schleper C."/>
            <person name="Guy L."/>
            <person name="Ettema T.J."/>
        </authorList>
    </citation>
    <scope>NUCLEOTIDE SEQUENCE</scope>
</reference>
<dbReference type="Gene3D" id="3.30.2320.10">
    <property type="entry name" value="hypothetical protein PF0899 domain"/>
    <property type="match status" value="1"/>
</dbReference>
<keyword evidence="2" id="KW-0946">Virion</keyword>
<dbReference type="Pfam" id="PF05065">
    <property type="entry name" value="Phage_capsid"/>
    <property type="match status" value="1"/>
</dbReference>
<dbReference type="InterPro" id="IPR054612">
    <property type="entry name" value="Phage_capsid-like_C"/>
</dbReference>